<organism evidence="1 2">
    <name type="scientific">Punica granatum</name>
    <name type="common">Pomegranate</name>
    <dbReference type="NCBI Taxonomy" id="22663"/>
    <lineage>
        <taxon>Eukaryota</taxon>
        <taxon>Viridiplantae</taxon>
        <taxon>Streptophyta</taxon>
        <taxon>Embryophyta</taxon>
        <taxon>Tracheophyta</taxon>
        <taxon>Spermatophyta</taxon>
        <taxon>Magnoliopsida</taxon>
        <taxon>eudicotyledons</taxon>
        <taxon>Gunneridae</taxon>
        <taxon>Pentapetalae</taxon>
        <taxon>rosids</taxon>
        <taxon>malvids</taxon>
        <taxon>Myrtales</taxon>
        <taxon>Lythraceae</taxon>
        <taxon>Punica</taxon>
    </lineage>
</organism>
<dbReference type="Proteomes" id="UP000233551">
    <property type="component" value="Unassembled WGS sequence"/>
</dbReference>
<evidence type="ECO:0000313" key="2">
    <source>
        <dbReference type="Proteomes" id="UP000233551"/>
    </source>
</evidence>
<sequence>MVRVVAPTAGVGKISNLRVLPIPWCRCLDSNHHLPIEIVGIFLLDWEGIETTEGVDYPNRGVMVRVVAPSAGIGKISNLRVLPIPGCMGLDSDHHPPIEIVGILPFDWGRQRPLWCQFCLN</sequence>
<name>A0A2I0I6E8_PUNGR</name>
<dbReference type="AlphaFoldDB" id="A0A2I0I6E8"/>
<comment type="caution">
    <text evidence="1">The sequence shown here is derived from an EMBL/GenBank/DDBJ whole genome shotgun (WGS) entry which is preliminary data.</text>
</comment>
<keyword evidence="2" id="KW-1185">Reference proteome</keyword>
<gene>
    <name evidence="1" type="ORF">CRG98_040035</name>
</gene>
<accession>A0A2I0I6E8</accession>
<dbReference type="EMBL" id="PGOL01003807">
    <property type="protein sequence ID" value="PKI39565.1"/>
    <property type="molecule type" value="Genomic_DNA"/>
</dbReference>
<proteinExistence type="predicted"/>
<reference evidence="1 2" key="1">
    <citation type="submission" date="2017-11" db="EMBL/GenBank/DDBJ databases">
        <title>De-novo sequencing of pomegranate (Punica granatum L.) genome.</title>
        <authorList>
            <person name="Akparov Z."/>
            <person name="Amiraslanov A."/>
            <person name="Hajiyeva S."/>
            <person name="Abbasov M."/>
            <person name="Kaur K."/>
            <person name="Hamwieh A."/>
            <person name="Solovyev V."/>
            <person name="Salamov A."/>
            <person name="Braich B."/>
            <person name="Kosarev P."/>
            <person name="Mahmoud A."/>
            <person name="Hajiyev E."/>
            <person name="Babayeva S."/>
            <person name="Izzatullayeva V."/>
            <person name="Mammadov A."/>
            <person name="Mammadov A."/>
            <person name="Sharifova S."/>
            <person name="Ojaghi J."/>
            <person name="Eynullazada K."/>
            <person name="Bayramov B."/>
            <person name="Abdulazimova A."/>
            <person name="Shahmuradov I."/>
        </authorList>
    </citation>
    <scope>NUCLEOTIDE SEQUENCE [LARGE SCALE GENOMIC DNA]</scope>
    <source>
        <strain evidence="2">cv. AG2017</strain>
        <tissue evidence="1">Leaf</tissue>
    </source>
</reference>
<protein>
    <submittedName>
        <fullName evidence="1">Uncharacterized protein</fullName>
    </submittedName>
</protein>
<evidence type="ECO:0000313" key="1">
    <source>
        <dbReference type="EMBL" id="PKI39565.1"/>
    </source>
</evidence>